<protein>
    <recommendedName>
        <fullName evidence="8">Abasic site processing protein</fullName>
        <ecNumber evidence="8">3.4.-.-</ecNumber>
    </recommendedName>
</protein>
<evidence type="ECO:0000313" key="10">
    <source>
        <dbReference type="Proteomes" id="UP001500604"/>
    </source>
</evidence>
<name>A0ABP8V645_9GAMM</name>
<evidence type="ECO:0000256" key="6">
    <source>
        <dbReference type="ARBA" id="ARBA00023125"/>
    </source>
</evidence>
<reference evidence="10" key="1">
    <citation type="journal article" date="2019" name="Int. J. Syst. Evol. Microbiol.">
        <title>The Global Catalogue of Microorganisms (GCM) 10K type strain sequencing project: providing services to taxonomists for standard genome sequencing and annotation.</title>
        <authorList>
            <consortium name="The Broad Institute Genomics Platform"/>
            <consortium name="The Broad Institute Genome Sequencing Center for Infectious Disease"/>
            <person name="Wu L."/>
            <person name="Ma J."/>
        </authorList>
    </citation>
    <scope>NUCLEOTIDE SEQUENCE [LARGE SCALE GENOMIC DNA]</scope>
    <source>
        <strain evidence="10">JCM 17805</strain>
    </source>
</reference>
<evidence type="ECO:0000256" key="1">
    <source>
        <dbReference type="ARBA" id="ARBA00008136"/>
    </source>
</evidence>
<gene>
    <name evidence="9" type="ORF">GCM10023116_26850</name>
</gene>
<evidence type="ECO:0000313" key="9">
    <source>
        <dbReference type="EMBL" id="GAA4650402.1"/>
    </source>
</evidence>
<dbReference type="PANTHER" id="PTHR13604">
    <property type="entry name" value="DC12-RELATED"/>
    <property type="match status" value="1"/>
</dbReference>
<dbReference type="SUPFAM" id="SSF143081">
    <property type="entry name" value="BB1717-like"/>
    <property type="match status" value="1"/>
</dbReference>
<proteinExistence type="inferred from homology"/>
<dbReference type="Proteomes" id="UP001500604">
    <property type="component" value="Unassembled WGS sequence"/>
</dbReference>
<sequence>MCGRFTLLTDKVDCRQFGLDLQFSQLPHYNIAPRDQVTLIRNHHQRECVTASWGLVPGWLKDLSRAQINARAETIAEKPMFRHAFRQRRCLIPANGYFEWQSLSNHKQPWYIRKRDKSLMAFAGIWERYHASDDVFYDSCAIITTEANPLTAKVHERMPVILQPEHYETWLSTDSDLITCQTLLQPLAPELLQLWPVSTYVNNPAHKGPQCIEAIAG</sequence>
<dbReference type="InterPro" id="IPR003738">
    <property type="entry name" value="SRAP"/>
</dbReference>
<keyword evidence="5" id="KW-0190">Covalent protein-DNA linkage</keyword>
<dbReference type="EC" id="3.4.-.-" evidence="8"/>
<dbReference type="Pfam" id="PF02586">
    <property type="entry name" value="SRAP"/>
    <property type="match status" value="1"/>
</dbReference>
<dbReference type="EMBL" id="BAABFL010000392">
    <property type="protein sequence ID" value="GAA4650402.1"/>
    <property type="molecule type" value="Genomic_DNA"/>
</dbReference>
<organism evidence="9 10">
    <name type="scientific">Kistimonas scapharcae</name>
    <dbReference type="NCBI Taxonomy" id="1036133"/>
    <lineage>
        <taxon>Bacteria</taxon>
        <taxon>Pseudomonadati</taxon>
        <taxon>Pseudomonadota</taxon>
        <taxon>Gammaproteobacteria</taxon>
        <taxon>Oceanospirillales</taxon>
        <taxon>Endozoicomonadaceae</taxon>
        <taxon>Kistimonas</taxon>
    </lineage>
</organism>
<keyword evidence="4 8" id="KW-0378">Hydrolase</keyword>
<keyword evidence="10" id="KW-1185">Reference proteome</keyword>
<keyword evidence="6" id="KW-0238">DNA-binding</keyword>
<keyword evidence="3" id="KW-0227">DNA damage</keyword>
<evidence type="ECO:0000256" key="8">
    <source>
        <dbReference type="RuleBase" id="RU364100"/>
    </source>
</evidence>
<evidence type="ECO:0000256" key="4">
    <source>
        <dbReference type="ARBA" id="ARBA00022801"/>
    </source>
</evidence>
<dbReference type="PANTHER" id="PTHR13604:SF0">
    <property type="entry name" value="ABASIC SITE PROCESSING PROTEIN HMCES"/>
    <property type="match status" value="1"/>
</dbReference>
<dbReference type="RefSeq" id="WP_345196569.1">
    <property type="nucleotide sequence ID" value="NZ_BAABFL010000392.1"/>
</dbReference>
<comment type="similarity">
    <text evidence="1 8">Belongs to the SOS response-associated peptidase family.</text>
</comment>
<dbReference type="InterPro" id="IPR036590">
    <property type="entry name" value="SRAP-like"/>
</dbReference>
<evidence type="ECO:0000256" key="3">
    <source>
        <dbReference type="ARBA" id="ARBA00022763"/>
    </source>
</evidence>
<evidence type="ECO:0000256" key="5">
    <source>
        <dbReference type="ARBA" id="ARBA00023124"/>
    </source>
</evidence>
<evidence type="ECO:0000256" key="2">
    <source>
        <dbReference type="ARBA" id="ARBA00022670"/>
    </source>
</evidence>
<accession>A0ABP8V645</accession>
<dbReference type="Gene3D" id="3.90.1680.10">
    <property type="entry name" value="SOS response associated peptidase-like"/>
    <property type="match status" value="1"/>
</dbReference>
<keyword evidence="7" id="KW-0456">Lyase</keyword>
<keyword evidence="2 8" id="KW-0645">Protease</keyword>
<evidence type="ECO:0000256" key="7">
    <source>
        <dbReference type="ARBA" id="ARBA00023239"/>
    </source>
</evidence>
<comment type="caution">
    <text evidence="9">The sequence shown here is derived from an EMBL/GenBank/DDBJ whole genome shotgun (WGS) entry which is preliminary data.</text>
</comment>